<sequence length="98" mass="10740">MDDYAARIWRTPVPPTPCLISAARAFPGAGEAGRWRNQTPLWLRSFGLQLEPELHGVVLRWARLTSGDWIAEVQVAVPTGHGSVPLVTWVSQAAVRAV</sequence>
<gene>
    <name evidence="1" type="ORF">SAMN04489765_4350</name>
</gene>
<keyword evidence="2" id="KW-1185">Reference proteome</keyword>
<organism evidence="1 2">
    <name type="scientific">Tsukamurella pulmonis</name>
    <dbReference type="NCBI Taxonomy" id="47312"/>
    <lineage>
        <taxon>Bacteria</taxon>
        <taxon>Bacillati</taxon>
        <taxon>Actinomycetota</taxon>
        <taxon>Actinomycetes</taxon>
        <taxon>Mycobacteriales</taxon>
        <taxon>Tsukamurellaceae</taxon>
        <taxon>Tsukamurella</taxon>
    </lineage>
</organism>
<accession>A0A1H1HML7</accession>
<dbReference type="RefSeq" id="WP_068564091.1">
    <property type="nucleotide sequence ID" value="NZ_FNLF01000002.1"/>
</dbReference>
<dbReference type="OrthoDB" id="4570648at2"/>
<evidence type="ECO:0000313" key="1">
    <source>
        <dbReference type="EMBL" id="SDR26388.1"/>
    </source>
</evidence>
<name>A0A1H1HML7_9ACTN</name>
<dbReference type="Proteomes" id="UP000183053">
    <property type="component" value="Unassembled WGS sequence"/>
</dbReference>
<reference evidence="2" key="1">
    <citation type="submission" date="2016-10" db="EMBL/GenBank/DDBJ databases">
        <authorList>
            <person name="Varghese N."/>
            <person name="Submissions S."/>
        </authorList>
    </citation>
    <scope>NUCLEOTIDE SEQUENCE [LARGE SCALE GENOMIC DNA]</scope>
    <source>
        <strain evidence="2">DSM 44142</strain>
    </source>
</reference>
<evidence type="ECO:0000313" key="2">
    <source>
        <dbReference type="Proteomes" id="UP000183053"/>
    </source>
</evidence>
<protein>
    <submittedName>
        <fullName evidence="1">Uncharacterized protein</fullName>
    </submittedName>
</protein>
<proteinExistence type="predicted"/>
<dbReference type="STRING" id="47312.SAMN04489765_4350"/>
<dbReference type="AlphaFoldDB" id="A0A1H1HML7"/>
<dbReference type="EMBL" id="FNLF01000002">
    <property type="protein sequence ID" value="SDR26388.1"/>
    <property type="molecule type" value="Genomic_DNA"/>
</dbReference>